<dbReference type="GO" id="GO:0032259">
    <property type="term" value="P:methylation"/>
    <property type="evidence" value="ECO:0007669"/>
    <property type="project" value="UniProtKB-KW"/>
</dbReference>
<accession>A0ABT0XF68</accession>
<evidence type="ECO:0000313" key="3">
    <source>
        <dbReference type="EMBL" id="MCM2674542.1"/>
    </source>
</evidence>
<organism evidence="3 4">
    <name type="scientific">Alkalicoccobacillus plakortidis</name>
    <dbReference type="NCBI Taxonomy" id="444060"/>
    <lineage>
        <taxon>Bacteria</taxon>
        <taxon>Bacillati</taxon>
        <taxon>Bacillota</taxon>
        <taxon>Bacilli</taxon>
        <taxon>Bacillales</taxon>
        <taxon>Bacillaceae</taxon>
        <taxon>Alkalicoccobacillus</taxon>
    </lineage>
</organism>
<feature type="domain" description="Methyltransferase type 11" evidence="2">
    <location>
        <begin position="41"/>
        <end position="136"/>
    </location>
</feature>
<keyword evidence="1" id="KW-0808">Transferase</keyword>
<reference evidence="3" key="1">
    <citation type="submission" date="2022-06" db="EMBL/GenBank/DDBJ databases">
        <title>Alkalicoccobacillus porphyridii sp. nov., isolated from a marine red alga, Porphyridium purpureum and reclassification of Shouchella plakortidis and Shouchella gibsonii as Alkalicoccobacillus plakortidis comb. nov. and Alkalicoccobacillus gibsonii comb. nov.</title>
        <authorList>
            <person name="Kim K.H."/>
            <person name="Lee J.K."/>
            <person name="Han D.M."/>
            <person name="Baek J.H."/>
            <person name="Jeon C.O."/>
        </authorList>
    </citation>
    <scope>NUCLEOTIDE SEQUENCE</scope>
    <source>
        <strain evidence="3">DSM 19153</strain>
    </source>
</reference>
<dbReference type="InterPro" id="IPR013216">
    <property type="entry name" value="Methyltransf_11"/>
</dbReference>
<evidence type="ECO:0000313" key="4">
    <source>
        <dbReference type="Proteomes" id="UP001203665"/>
    </source>
</evidence>
<dbReference type="Proteomes" id="UP001203665">
    <property type="component" value="Unassembled WGS sequence"/>
</dbReference>
<dbReference type="Gene3D" id="3.40.50.150">
    <property type="entry name" value="Vaccinia Virus protein VP39"/>
    <property type="match status" value="1"/>
</dbReference>
<dbReference type="PANTHER" id="PTHR44068">
    <property type="entry name" value="ZGC:194242"/>
    <property type="match status" value="1"/>
</dbReference>
<proteinExistence type="predicted"/>
<dbReference type="Pfam" id="PF08241">
    <property type="entry name" value="Methyltransf_11"/>
    <property type="match status" value="1"/>
</dbReference>
<dbReference type="InterPro" id="IPR050447">
    <property type="entry name" value="Erg6_SMT_methyltransf"/>
</dbReference>
<dbReference type="RefSeq" id="WP_251604426.1">
    <property type="nucleotide sequence ID" value="NZ_JAMQJY010000001.1"/>
</dbReference>
<dbReference type="SUPFAM" id="SSF53335">
    <property type="entry name" value="S-adenosyl-L-methionine-dependent methyltransferases"/>
    <property type="match status" value="1"/>
</dbReference>
<keyword evidence="3" id="KW-0489">Methyltransferase</keyword>
<dbReference type="GO" id="GO:0008168">
    <property type="term" value="F:methyltransferase activity"/>
    <property type="evidence" value="ECO:0007669"/>
    <property type="project" value="UniProtKB-KW"/>
</dbReference>
<evidence type="ECO:0000256" key="1">
    <source>
        <dbReference type="ARBA" id="ARBA00022679"/>
    </source>
</evidence>
<protein>
    <submittedName>
        <fullName evidence="3">Methyltransferase domain-containing protein</fullName>
    </submittedName>
</protein>
<comment type="caution">
    <text evidence="3">The sequence shown here is derived from an EMBL/GenBank/DDBJ whole genome shotgun (WGS) entry which is preliminary data.</text>
</comment>
<evidence type="ECO:0000259" key="2">
    <source>
        <dbReference type="Pfam" id="PF08241"/>
    </source>
</evidence>
<dbReference type="EMBL" id="JAMQJY010000001">
    <property type="protein sequence ID" value="MCM2674542.1"/>
    <property type="molecule type" value="Genomic_DNA"/>
</dbReference>
<dbReference type="PANTHER" id="PTHR44068:SF11">
    <property type="entry name" value="GERANYL DIPHOSPHATE 2-C-METHYLTRANSFERASE"/>
    <property type="match status" value="1"/>
</dbReference>
<name>A0ABT0XF68_9BACI</name>
<sequence>MKYSYMDLLAEFGIGSAHPGGYTLTKELLTQLSIQKEDDILDCGCGTGQTASYIYTTFQCNVTAVDFHPLMIEKARNRFNMEDQMIHLVEANIESMPFSSKSFDFVLSESVAAFTHVDHTLKEYARVLKTGGKLFLNEMVLLEDPQEEEAKEIKEMYQIKQLLSTNQWVNKLNENGFQSIQLCIASPISALLNQEEDRENDFFPSEVLDPTLHDLWNEHQTLSKRYSTKLGFLLIIADKS</sequence>
<gene>
    <name evidence="3" type="ORF">NDM98_02790</name>
</gene>
<keyword evidence="4" id="KW-1185">Reference proteome</keyword>
<dbReference type="CDD" id="cd02440">
    <property type="entry name" value="AdoMet_MTases"/>
    <property type="match status" value="1"/>
</dbReference>
<dbReference type="InterPro" id="IPR029063">
    <property type="entry name" value="SAM-dependent_MTases_sf"/>
</dbReference>